<dbReference type="GO" id="GO:0005634">
    <property type="term" value="C:nucleus"/>
    <property type="evidence" value="ECO:0007669"/>
    <property type="project" value="TreeGrafter"/>
</dbReference>
<gene>
    <name evidence="4" type="ORF">EDB92DRAFT_788878</name>
</gene>
<dbReference type="AlphaFoldDB" id="A0AAD4LK47"/>
<keyword evidence="2" id="KW-0853">WD repeat</keyword>
<dbReference type="InterPro" id="IPR019775">
    <property type="entry name" value="WD40_repeat_CS"/>
</dbReference>
<keyword evidence="3" id="KW-0677">Repeat</keyword>
<sequence>MRGVRIASAGAVVGADVEAIRRDPGDNHGLYVSLENGVVVNFDARTLPSDLDQPSPARFTIAAHDGAACALDMNANIRWCITTAGTDKMVKIWNVQEHEDGTKRSAWSQARDLGLLAGRVFSAVWSPNDLLTLVAVGLKTKLQIWDVGANFGARKVFGLRLVEAGRKLRERTTGGVIGVAEDEEGSDDDEK</sequence>
<proteinExistence type="predicted"/>
<evidence type="ECO:0008006" key="6">
    <source>
        <dbReference type="Google" id="ProtNLM"/>
    </source>
</evidence>
<dbReference type="SUPFAM" id="SSF50978">
    <property type="entry name" value="WD40 repeat-like"/>
    <property type="match status" value="1"/>
</dbReference>
<accession>A0AAD4LK47</accession>
<dbReference type="InterPro" id="IPR036322">
    <property type="entry name" value="WD40_repeat_dom_sf"/>
</dbReference>
<evidence type="ECO:0000256" key="1">
    <source>
        <dbReference type="ARBA" id="ARBA00022553"/>
    </source>
</evidence>
<dbReference type="PANTHER" id="PTHR14091">
    <property type="entry name" value="PERIODIC TRYPTOPHAN PROTEIN 1"/>
    <property type="match status" value="1"/>
</dbReference>
<protein>
    <recommendedName>
        <fullName evidence="6">Coronin</fullName>
    </recommendedName>
</protein>
<dbReference type="Proteomes" id="UP001201163">
    <property type="component" value="Unassembled WGS sequence"/>
</dbReference>
<name>A0AAD4LK47_9AGAM</name>
<dbReference type="InterPro" id="IPR001680">
    <property type="entry name" value="WD40_rpt"/>
</dbReference>
<evidence type="ECO:0000313" key="5">
    <source>
        <dbReference type="Proteomes" id="UP001201163"/>
    </source>
</evidence>
<evidence type="ECO:0000256" key="3">
    <source>
        <dbReference type="ARBA" id="ARBA00022737"/>
    </source>
</evidence>
<dbReference type="PROSITE" id="PS00678">
    <property type="entry name" value="WD_REPEATS_1"/>
    <property type="match status" value="1"/>
</dbReference>
<evidence type="ECO:0000313" key="4">
    <source>
        <dbReference type="EMBL" id="KAH8990325.1"/>
    </source>
</evidence>
<dbReference type="SMART" id="SM00320">
    <property type="entry name" value="WD40"/>
    <property type="match status" value="2"/>
</dbReference>
<comment type="caution">
    <text evidence="4">The sequence shown here is derived from an EMBL/GenBank/DDBJ whole genome shotgun (WGS) entry which is preliminary data.</text>
</comment>
<dbReference type="InterPro" id="IPR015943">
    <property type="entry name" value="WD40/YVTN_repeat-like_dom_sf"/>
</dbReference>
<dbReference type="InterPro" id="IPR044285">
    <property type="entry name" value="PWP1"/>
</dbReference>
<dbReference type="GO" id="GO:0006364">
    <property type="term" value="P:rRNA processing"/>
    <property type="evidence" value="ECO:0007669"/>
    <property type="project" value="InterPro"/>
</dbReference>
<dbReference type="PANTHER" id="PTHR14091:SF0">
    <property type="entry name" value="PERIODIC TRYPTOPHAN PROTEIN 1 HOMOLOG"/>
    <property type="match status" value="1"/>
</dbReference>
<keyword evidence="1" id="KW-0597">Phosphoprotein</keyword>
<organism evidence="4 5">
    <name type="scientific">Lactarius akahatsu</name>
    <dbReference type="NCBI Taxonomy" id="416441"/>
    <lineage>
        <taxon>Eukaryota</taxon>
        <taxon>Fungi</taxon>
        <taxon>Dikarya</taxon>
        <taxon>Basidiomycota</taxon>
        <taxon>Agaricomycotina</taxon>
        <taxon>Agaricomycetes</taxon>
        <taxon>Russulales</taxon>
        <taxon>Russulaceae</taxon>
        <taxon>Lactarius</taxon>
    </lineage>
</organism>
<evidence type="ECO:0000256" key="2">
    <source>
        <dbReference type="ARBA" id="ARBA00022574"/>
    </source>
</evidence>
<dbReference type="Gene3D" id="2.130.10.10">
    <property type="entry name" value="YVTN repeat-like/Quinoprotein amine dehydrogenase"/>
    <property type="match status" value="1"/>
</dbReference>
<dbReference type="EMBL" id="JAKELL010000031">
    <property type="protein sequence ID" value="KAH8990325.1"/>
    <property type="molecule type" value="Genomic_DNA"/>
</dbReference>
<keyword evidence="5" id="KW-1185">Reference proteome</keyword>
<reference evidence="4" key="1">
    <citation type="submission" date="2022-01" db="EMBL/GenBank/DDBJ databases">
        <title>Comparative genomics reveals a dynamic genome evolution in the ectomycorrhizal milk-cap (Lactarius) mushrooms.</title>
        <authorList>
            <consortium name="DOE Joint Genome Institute"/>
            <person name="Lebreton A."/>
            <person name="Tang N."/>
            <person name="Kuo A."/>
            <person name="LaButti K."/>
            <person name="Drula E."/>
            <person name="Barry K."/>
            <person name="Clum A."/>
            <person name="Lipzen A."/>
            <person name="Mousain D."/>
            <person name="Ng V."/>
            <person name="Wang R."/>
            <person name="Wang X."/>
            <person name="Dai Y."/>
            <person name="Henrissat B."/>
            <person name="Grigoriev I.V."/>
            <person name="Guerin-Laguette A."/>
            <person name="Yu F."/>
            <person name="Martin F.M."/>
        </authorList>
    </citation>
    <scope>NUCLEOTIDE SEQUENCE</scope>
    <source>
        <strain evidence="4">QP</strain>
    </source>
</reference>